<dbReference type="EMBL" id="LAZR01005887">
    <property type="protein sequence ID" value="KKM96404.1"/>
    <property type="molecule type" value="Genomic_DNA"/>
</dbReference>
<evidence type="ECO:0000313" key="1">
    <source>
        <dbReference type="EMBL" id="KKM96404.1"/>
    </source>
</evidence>
<dbReference type="AlphaFoldDB" id="A0A0F9LMY3"/>
<accession>A0A0F9LMY3</accession>
<gene>
    <name evidence="1" type="ORF">LCGC14_1178480</name>
</gene>
<reference evidence="1" key="1">
    <citation type="journal article" date="2015" name="Nature">
        <title>Complex archaea that bridge the gap between prokaryotes and eukaryotes.</title>
        <authorList>
            <person name="Spang A."/>
            <person name="Saw J.H."/>
            <person name="Jorgensen S.L."/>
            <person name="Zaremba-Niedzwiedzka K."/>
            <person name="Martijn J."/>
            <person name="Lind A.E."/>
            <person name="van Eijk R."/>
            <person name="Schleper C."/>
            <person name="Guy L."/>
            <person name="Ettema T.J."/>
        </authorList>
    </citation>
    <scope>NUCLEOTIDE SEQUENCE</scope>
</reference>
<name>A0A0F9LMY3_9ZZZZ</name>
<protein>
    <submittedName>
        <fullName evidence="1">Uncharacterized protein</fullName>
    </submittedName>
</protein>
<proteinExistence type="predicted"/>
<comment type="caution">
    <text evidence="1">The sequence shown here is derived from an EMBL/GenBank/DDBJ whole genome shotgun (WGS) entry which is preliminary data.</text>
</comment>
<organism evidence="1">
    <name type="scientific">marine sediment metagenome</name>
    <dbReference type="NCBI Taxonomy" id="412755"/>
    <lineage>
        <taxon>unclassified sequences</taxon>
        <taxon>metagenomes</taxon>
        <taxon>ecological metagenomes</taxon>
    </lineage>
</organism>
<sequence length="79" mass="9219">MKFRAKKPNHYKDVQWTQGTVAEFTKEDVEQAIKKGLHITTDKHDKITKKPVSALLNHWSPMDKEAKEATSGFLRRIKR</sequence>